<dbReference type="EMBL" id="HG916854">
    <property type="protein sequence ID" value="CDM60665.1"/>
    <property type="molecule type" value="Genomic_DNA"/>
</dbReference>
<keyword evidence="1" id="KW-0614">Plasmid</keyword>
<organism evidence="1 2">
    <name type="scientific">Rhizobium favelukesii</name>
    <dbReference type="NCBI Taxonomy" id="348824"/>
    <lineage>
        <taxon>Bacteria</taxon>
        <taxon>Pseudomonadati</taxon>
        <taxon>Pseudomonadota</taxon>
        <taxon>Alphaproteobacteria</taxon>
        <taxon>Hyphomicrobiales</taxon>
        <taxon>Rhizobiaceae</taxon>
        <taxon>Rhizobium/Agrobacterium group</taxon>
        <taxon>Rhizobium</taxon>
    </lineage>
</organism>
<accession>W6RK20</accession>
<evidence type="ECO:0000313" key="1">
    <source>
        <dbReference type="EMBL" id="CDM60665.1"/>
    </source>
</evidence>
<dbReference type="KEGG" id="rhl:LPU83_pLPU83c_0103"/>
<gene>
    <name evidence="1" type="ORF">LPU83_pLPU83c_0103</name>
</gene>
<dbReference type="Proteomes" id="UP000019443">
    <property type="component" value="Plasmid pLPU83c"/>
</dbReference>
<dbReference type="AlphaFoldDB" id="W6RK20"/>
<sequence length="34" mass="3737">MDEDRPRIVGDLCLLQSEKIAAAMRSGRLNCTAC</sequence>
<name>W6RK20_9HYPH</name>
<dbReference type="HOGENOM" id="CLU_3375603_0_0_5"/>
<dbReference type="PATRIC" id="fig|348824.6.peg.4795"/>
<proteinExistence type="predicted"/>
<keyword evidence="2" id="KW-1185">Reference proteome</keyword>
<protein>
    <submittedName>
        <fullName evidence="1">Uncharacterized protein</fullName>
    </submittedName>
</protein>
<reference evidence="1" key="1">
    <citation type="submission" date="2013-11" db="EMBL/GenBank/DDBJ databases">
        <title>Draft genome sequence of the broad-host-range Rhizobium sp. LPU83 strain, a member of the low-genetic diversity Oregon-like Rhizobium sp. group.</title>
        <authorList>
            <person name="Wibberg D."/>
            <person name="Puehler A."/>
            <person name="Schlueter A."/>
        </authorList>
    </citation>
    <scope>NUCLEOTIDE SEQUENCE [LARGE SCALE GENOMIC DNA]</scope>
    <source>
        <strain evidence="1">LPU83</strain>
        <plasmid evidence="1">pLPU83c</plasmid>
    </source>
</reference>
<geneLocation type="plasmid" evidence="1 2">
    <name>pLPU83c</name>
</geneLocation>
<evidence type="ECO:0000313" key="2">
    <source>
        <dbReference type="Proteomes" id="UP000019443"/>
    </source>
</evidence>